<gene>
    <name evidence="2" type="ORF">ACFOUO_12470</name>
</gene>
<comment type="caution">
    <text evidence="2">The sequence shown here is derived from an EMBL/GenBank/DDBJ whole genome shotgun (WGS) entry which is preliminary data.</text>
</comment>
<name>A0ABV8JFA3_9BACL</name>
<dbReference type="RefSeq" id="WP_380705420.1">
    <property type="nucleotide sequence ID" value="NZ_JBHSAP010000015.1"/>
</dbReference>
<evidence type="ECO:0000256" key="1">
    <source>
        <dbReference type="SAM" id="MobiDB-lite"/>
    </source>
</evidence>
<dbReference type="Proteomes" id="UP001595843">
    <property type="component" value="Unassembled WGS sequence"/>
</dbReference>
<accession>A0ABV8JFA3</accession>
<reference evidence="3" key="1">
    <citation type="journal article" date="2019" name="Int. J. Syst. Evol. Microbiol.">
        <title>The Global Catalogue of Microorganisms (GCM) 10K type strain sequencing project: providing services to taxonomists for standard genome sequencing and annotation.</title>
        <authorList>
            <consortium name="The Broad Institute Genomics Platform"/>
            <consortium name="The Broad Institute Genome Sequencing Center for Infectious Disease"/>
            <person name="Wu L."/>
            <person name="Ma J."/>
        </authorList>
    </citation>
    <scope>NUCLEOTIDE SEQUENCE [LARGE SCALE GENOMIC DNA]</scope>
    <source>
        <strain evidence="3">IBRC-M 10813</strain>
    </source>
</reference>
<evidence type="ECO:0008006" key="4">
    <source>
        <dbReference type="Google" id="ProtNLM"/>
    </source>
</evidence>
<dbReference type="EMBL" id="JBHSAP010000015">
    <property type="protein sequence ID" value="MFC4077612.1"/>
    <property type="molecule type" value="Genomic_DNA"/>
</dbReference>
<feature type="region of interest" description="Disordered" evidence="1">
    <location>
        <begin position="55"/>
        <end position="77"/>
    </location>
</feature>
<keyword evidence="3" id="KW-1185">Reference proteome</keyword>
<sequence length="77" mass="8270">MPRITATRASTAALLELMTASLLAVVLLGERLTAEDGGGVVYSLLLWPFYCGREGEKRGKPMEGDRLQQGDMGITSV</sequence>
<feature type="compositionally biased region" description="Basic and acidic residues" evidence="1">
    <location>
        <begin position="55"/>
        <end position="68"/>
    </location>
</feature>
<evidence type="ECO:0000313" key="2">
    <source>
        <dbReference type="EMBL" id="MFC4077612.1"/>
    </source>
</evidence>
<proteinExistence type="predicted"/>
<protein>
    <recommendedName>
        <fullName evidence="4">EamA-like transporter family protein</fullName>
    </recommendedName>
</protein>
<evidence type="ECO:0000313" key="3">
    <source>
        <dbReference type="Proteomes" id="UP001595843"/>
    </source>
</evidence>
<organism evidence="2 3">
    <name type="scientific">Salinithrix halophila</name>
    <dbReference type="NCBI Taxonomy" id="1485204"/>
    <lineage>
        <taxon>Bacteria</taxon>
        <taxon>Bacillati</taxon>
        <taxon>Bacillota</taxon>
        <taxon>Bacilli</taxon>
        <taxon>Bacillales</taxon>
        <taxon>Thermoactinomycetaceae</taxon>
        <taxon>Salinithrix</taxon>
    </lineage>
</organism>